<dbReference type="PANTHER" id="PTHR30437">
    <property type="entry name" value="TRANSCRIPTION ELONGATION FACTOR GREA"/>
    <property type="match status" value="1"/>
</dbReference>
<evidence type="ECO:0000256" key="2">
    <source>
        <dbReference type="ARBA" id="ARBA00023125"/>
    </source>
</evidence>
<dbReference type="PANTHER" id="PTHR30437:SF4">
    <property type="entry name" value="TRANSCRIPTION ELONGATION FACTOR GREA"/>
    <property type="match status" value="1"/>
</dbReference>
<evidence type="ECO:0000313" key="10">
    <source>
        <dbReference type="EMBL" id="CAB5035054.1"/>
    </source>
</evidence>
<dbReference type="GO" id="GO:0070063">
    <property type="term" value="F:RNA polymerase binding"/>
    <property type="evidence" value="ECO:0007669"/>
    <property type="project" value="InterPro"/>
</dbReference>
<dbReference type="EMBL" id="CAEZYH010000128">
    <property type="protein sequence ID" value="CAB4733266.1"/>
    <property type="molecule type" value="Genomic_DNA"/>
</dbReference>
<dbReference type="EMBL" id="CAFBPS010000129">
    <property type="protein sequence ID" value="CAB5035054.1"/>
    <property type="molecule type" value="Genomic_DNA"/>
</dbReference>
<dbReference type="InterPro" id="IPR036953">
    <property type="entry name" value="GreA/GreB_C_sf"/>
</dbReference>
<proteinExistence type="inferred from homology"/>
<dbReference type="GO" id="GO:0003677">
    <property type="term" value="F:DNA binding"/>
    <property type="evidence" value="ECO:0007669"/>
    <property type="project" value="UniProtKB-KW"/>
</dbReference>
<name>A0A6J7S1A0_9ZZZZ</name>
<evidence type="ECO:0000256" key="3">
    <source>
        <dbReference type="ARBA" id="ARBA00023163"/>
    </source>
</evidence>
<accession>A0A6J7S1A0</accession>
<evidence type="ECO:0000259" key="6">
    <source>
        <dbReference type="Pfam" id="PF03449"/>
    </source>
</evidence>
<evidence type="ECO:0000313" key="9">
    <source>
        <dbReference type="EMBL" id="CAB4907400.1"/>
    </source>
</evidence>
<dbReference type="SUPFAM" id="SSF54534">
    <property type="entry name" value="FKBP-like"/>
    <property type="match status" value="1"/>
</dbReference>
<dbReference type="FunFam" id="1.10.287.180:FF:000001">
    <property type="entry name" value="Transcription elongation factor GreA"/>
    <property type="match status" value="1"/>
</dbReference>
<evidence type="ECO:0000259" key="5">
    <source>
        <dbReference type="Pfam" id="PF01272"/>
    </source>
</evidence>
<sequence>MARFATCRYPVGMAQVHHLTKTALERLQAEFHDLTTRGRIEVADKIERAREMGDLKENGDYHAAKDEQGHMEGRIRHLESILENHVLVETADGDVVGPGKLVTLSIDGDEPETYYLGSREEKFAGAATMTPESALGQAILGRGINETAEYETPNGSKLNVTIISVELP</sequence>
<feature type="domain" description="Transcription elongation factor GreA/GreB N-terminal" evidence="6">
    <location>
        <begin position="19"/>
        <end position="84"/>
    </location>
</feature>
<dbReference type="Pfam" id="PF03449">
    <property type="entry name" value="GreA_GreB_N"/>
    <property type="match status" value="1"/>
</dbReference>
<dbReference type="PIRSF" id="PIRSF006092">
    <property type="entry name" value="GreA_GreB"/>
    <property type="match status" value="1"/>
</dbReference>
<dbReference type="InterPro" id="IPR001437">
    <property type="entry name" value="Tscrpt_elong_fac_GreA/B_C"/>
</dbReference>
<dbReference type="EMBL" id="CAFBMF010000097">
    <property type="protein sequence ID" value="CAB4907400.1"/>
    <property type="molecule type" value="Genomic_DNA"/>
</dbReference>
<dbReference type="Gene3D" id="3.10.50.30">
    <property type="entry name" value="Transcription elongation factor, GreA/GreB, C-terminal domain"/>
    <property type="match status" value="1"/>
</dbReference>
<dbReference type="AlphaFoldDB" id="A0A6J7S1A0"/>
<dbReference type="Gene3D" id="1.10.287.180">
    <property type="entry name" value="Transcription elongation factor, GreA/GreB, N-terminal domain"/>
    <property type="match status" value="1"/>
</dbReference>
<protein>
    <submittedName>
        <fullName evidence="10">Unannotated protein</fullName>
    </submittedName>
</protein>
<keyword evidence="1" id="KW-0805">Transcription regulation</keyword>
<dbReference type="InterPro" id="IPR028624">
    <property type="entry name" value="Tscrpt_elong_fac_GreA/B"/>
</dbReference>
<evidence type="ECO:0000313" key="7">
    <source>
        <dbReference type="EMBL" id="CAB4733266.1"/>
    </source>
</evidence>
<reference evidence="10" key="1">
    <citation type="submission" date="2020-05" db="EMBL/GenBank/DDBJ databases">
        <authorList>
            <person name="Chiriac C."/>
            <person name="Salcher M."/>
            <person name="Ghai R."/>
            <person name="Kavagutti S V."/>
        </authorList>
    </citation>
    <scope>NUCLEOTIDE SEQUENCE</scope>
</reference>
<keyword evidence="3" id="KW-0804">Transcription</keyword>
<dbReference type="InterPro" id="IPR022691">
    <property type="entry name" value="Tscrpt_elong_fac_GreA/B_N"/>
</dbReference>
<feature type="domain" description="Transcription elongation factor GreA/GreB C-terminal" evidence="5">
    <location>
        <begin position="93"/>
        <end position="166"/>
    </location>
</feature>
<dbReference type="Pfam" id="PF01272">
    <property type="entry name" value="GreA_GreB"/>
    <property type="match status" value="1"/>
</dbReference>
<dbReference type="InterPro" id="IPR036805">
    <property type="entry name" value="Tscrpt_elong_fac_GreA/B_N_sf"/>
</dbReference>
<dbReference type="InterPro" id="IPR023459">
    <property type="entry name" value="Tscrpt_elong_fac_GreA/B_fam"/>
</dbReference>
<evidence type="ECO:0000256" key="4">
    <source>
        <dbReference type="ARBA" id="ARBA00024916"/>
    </source>
</evidence>
<keyword evidence="2" id="KW-0238">DNA-binding</keyword>
<dbReference type="EMBL" id="CAFBLJ010000115">
    <property type="protein sequence ID" value="CAB4880435.1"/>
    <property type="molecule type" value="Genomic_DNA"/>
</dbReference>
<dbReference type="GO" id="GO:0032784">
    <property type="term" value="P:regulation of DNA-templated transcription elongation"/>
    <property type="evidence" value="ECO:0007669"/>
    <property type="project" value="InterPro"/>
</dbReference>
<evidence type="ECO:0000313" key="8">
    <source>
        <dbReference type="EMBL" id="CAB4880435.1"/>
    </source>
</evidence>
<dbReference type="SUPFAM" id="SSF46557">
    <property type="entry name" value="GreA transcript cleavage protein, N-terminal domain"/>
    <property type="match status" value="1"/>
</dbReference>
<organism evidence="10">
    <name type="scientific">freshwater metagenome</name>
    <dbReference type="NCBI Taxonomy" id="449393"/>
    <lineage>
        <taxon>unclassified sequences</taxon>
        <taxon>metagenomes</taxon>
        <taxon>ecological metagenomes</taxon>
    </lineage>
</organism>
<dbReference type="HAMAP" id="MF_00105">
    <property type="entry name" value="GreA_GreB"/>
    <property type="match status" value="1"/>
</dbReference>
<comment type="function">
    <text evidence="4">Necessary for efficient RNA polymerase transcription elongation past template-encoded arresting sites. The arresting sites in DNA have the property of trapping a certain fraction of elongating RNA polymerases that pass through, resulting in locked ternary complexes. Cleavage of the nascent transcript by cleavage factors such as GreA or GreB allows the resumption of elongation from the new 3'terminus. GreA releases sequences of 2 to 3 nucleotides.</text>
</comment>
<evidence type="ECO:0000256" key="1">
    <source>
        <dbReference type="ARBA" id="ARBA00023015"/>
    </source>
</evidence>
<gene>
    <name evidence="7" type="ORF">UFOPK2658_01820</name>
    <name evidence="8" type="ORF">UFOPK3304_01592</name>
    <name evidence="9" type="ORF">UFOPK3494_01298</name>
    <name evidence="10" type="ORF">UFOPK4134_01417</name>
</gene>
<dbReference type="GO" id="GO:0006354">
    <property type="term" value="P:DNA-templated transcription elongation"/>
    <property type="evidence" value="ECO:0007669"/>
    <property type="project" value="TreeGrafter"/>
</dbReference>